<dbReference type="PROSITE" id="PS51257">
    <property type="entry name" value="PROKAR_LIPOPROTEIN"/>
    <property type="match status" value="1"/>
</dbReference>
<feature type="signal peptide" evidence="6">
    <location>
        <begin position="1"/>
        <end position="20"/>
    </location>
</feature>
<proteinExistence type="predicted"/>
<dbReference type="KEGG" id="err:DVR09_08000"/>
<evidence type="ECO:0000313" key="9">
    <source>
        <dbReference type="Proteomes" id="UP000254508"/>
    </source>
</evidence>
<dbReference type="RefSeq" id="WP_115416469.1">
    <property type="nucleotide sequence ID" value="NZ_CP031357.1"/>
</dbReference>
<dbReference type="OrthoDB" id="120729at2"/>
<accession>A0A345YED6</accession>
<keyword evidence="9" id="KW-1185">Reference proteome</keyword>
<dbReference type="InterPro" id="IPR036328">
    <property type="entry name" value="MliC_sf"/>
</dbReference>
<dbReference type="Proteomes" id="UP000254508">
    <property type="component" value="Chromosome"/>
</dbReference>
<evidence type="ECO:0000259" key="7">
    <source>
        <dbReference type="Pfam" id="PF09864"/>
    </source>
</evidence>
<dbReference type="Pfam" id="PF09864">
    <property type="entry name" value="MliC"/>
    <property type="match status" value="1"/>
</dbReference>
<evidence type="ECO:0000313" key="8">
    <source>
        <dbReference type="EMBL" id="AXK42288.1"/>
    </source>
</evidence>
<evidence type="ECO:0000256" key="6">
    <source>
        <dbReference type="SAM" id="SignalP"/>
    </source>
</evidence>
<evidence type="ECO:0000256" key="2">
    <source>
        <dbReference type="ARBA" id="ARBA00023136"/>
    </source>
</evidence>
<name>A0A345YED6_9SPHN</name>
<dbReference type="AlphaFoldDB" id="A0A345YED6"/>
<dbReference type="EMBL" id="CP031357">
    <property type="protein sequence ID" value="AXK42288.1"/>
    <property type="molecule type" value="Genomic_DNA"/>
</dbReference>
<organism evidence="8 9">
    <name type="scientific">Erythrobacter aureus</name>
    <dbReference type="NCBI Taxonomy" id="2182384"/>
    <lineage>
        <taxon>Bacteria</taxon>
        <taxon>Pseudomonadati</taxon>
        <taxon>Pseudomonadota</taxon>
        <taxon>Alphaproteobacteria</taxon>
        <taxon>Sphingomonadales</taxon>
        <taxon>Erythrobacteraceae</taxon>
        <taxon>Erythrobacter/Porphyrobacter group</taxon>
        <taxon>Erythrobacter</taxon>
    </lineage>
</organism>
<sequence length="149" mass="15755">MKRPNITNAFLVMAGALALAGCEAQETAEDPSATATGTAEQAAEQNTDETQTGTLVCDDGSTIVATYRDDLGPDGGVDLAIDGKTYQLYLVPSGSGSKYSTEQGLTPDMLLVYWEKDDEAMLIESPLDDSATEDEEVIRARCNVANPGK</sequence>
<dbReference type="InterPro" id="IPR018660">
    <property type="entry name" value="MliC"/>
</dbReference>
<keyword evidence="3" id="KW-0564">Palmitate</keyword>
<evidence type="ECO:0000256" key="3">
    <source>
        <dbReference type="ARBA" id="ARBA00023139"/>
    </source>
</evidence>
<protein>
    <recommendedName>
        <fullName evidence="7">C-type lysozyme inhibitor domain-containing protein</fullName>
    </recommendedName>
</protein>
<evidence type="ECO:0000256" key="5">
    <source>
        <dbReference type="SAM" id="MobiDB-lite"/>
    </source>
</evidence>
<keyword evidence="2" id="KW-0472">Membrane</keyword>
<evidence type="ECO:0000256" key="1">
    <source>
        <dbReference type="ARBA" id="ARBA00022729"/>
    </source>
</evidence>
<dbReference type="SUPFAM" id="SSF141488">
    <property type="entry name" value="YdhA-like"/>
    <property type="match status" value="1"/>
</dbReference>
<feature type="compositionally biased region" description="Low complexity" evidence="5">
    <location>
        <begin position="33"/>
        <end position="45"/>
    </location>
</feature>
<feature type="domain" description="C-type lysozyme inhibitor" evidence="7">
    <location>
        <begin position="56"/>
        <end position="122"/>
    </location>
</feature>
<keyword evidence="1 6" id="KW-0732">Signal</keyword>
<evidence type="ECO:0000256" key="4">
    <source>
        <dbReference type="ARBA" id="ARBA00023288"/>
    </source>
</evidence>
<feature type="chain" id="PRO_5016651157" description="C-type lysozyme inhibitor domain-containing protein" evidence="6">
    <location>
        <begin position="21"/>
        <end position="149"/>
    </location>
</feature>
<reference evidence="9" key="1">
    <citation type="submission" date="2018-07" db="EMBL/GenBank/DDBJ databases">
        <title>Genome sequence of Erythrobacter strain YH-07, an antagonistic bacterium isolated from Yellow Sea.</title>
        <authorList>
            <person name="Tang T."/>
            <person name="Liu Q."/>
            <person name="Sun X."/>
        </authorList>
    </citation>
    <scope>NUCLEOTIDE SEQUENCE [LARGE SCALE GENOMIC DNA]</scope>
    <source>
        <strain evidence="9">YH-07</strain>
    </source>
</reference>
<feature type="region of interest" description="Disordered" evidence="5">
    <location>
        <begin position="25"/>
        <end position="54"/>
    </location>
</feature>
<dbReference type="Gene3D" id="2.40.128.200">
    <property type="match status" value="1"/>
</dbReference>
<gene>
    <name evidence="8" type="ORF">DVR09_08000</name>
</gene>
<keyword evidence="4" id="KW-0449">Lipoprotein</keyword>